<evidence type="ECO:0000256" key="2">
    <source>
        <dbReference type="ARBA" id="ARBA00006865"/>
    </source>
</evidence>
<keyword evidence="4" id="KW-0812">Transmembrane</keyword>
<dbReference type="GO" id="GO:0016787">
    <property type="term" value="F:hydrolase activity"/>
    <property type="evidence" value="ECO:0007669"/>
    <property type="project" value="UniProtKB-KW"/>
</dbReference>
<dbReference type="Pfam" id="PF03935">
    <property type="entry name" value="SKN1_KRE6_Sbg1"/>
    <property type="match status" value="1"/>
</dbReference>
<dbReference type="InterPro" id="IPR050546">
    <property type="entry name" value="Glycosyl_Hydrlase_16"/>
</dbReference>
<dbReference type="EMBL" id="JABKKE010000003">
    <property type="protein sequence ID" value="NPE13329.1"/>
    <property type="molecule type" value="Genomic_DNA"/>
</dbReference>
<evidence type="ECO:0000259" key="12">
    <source>
        <dbReference type="PROSITE" id="PS51762"/>
    </source>
</evidence>
<keyword evidence="11" id="KW-0732">Signal</keyword>
<dbReference type="PANTHER" id="PTHR10963">
    <property type="entry name" value="GLYCOSYL HYDROLASE-RELATED"/>
    <property type="match status" value="1"/>
</dbReference>
<evidence type="ECO:0000256" key="1">
    <source>
        <dbReference type="ARBA" id="ARBA00004606"/>
    </source>
</evidence>
<keyword evidence="9" id="KW-0961">Cell wall biogenesis/degradation</keyword>
<reference evidence="13 14" key="1">
    <citation type="submission" date="2020-05" db="EMBL/GenBank/DDBJ databases">
        <title>Distinct polysaccharide utilization as determinants for interspecies competition between intestinal Prevotella spp.</title>
        <authorList>
            <person name="Galvez E.J.C."/>
            <person name="Iljazovic A."/>
            <person name="Strowig T."/>
        </authorList>
    </citation>
    <scope>NUCLEOTIDE SEQUENCE [LARGE SCALE GENOMIC DNA]</scope>
    <source>
        <strain evidence="13 14">PROD</strain>
    </source>
</reference>
<accession>A0ABX2ARR8</accession>
<keyword evidence="14" id="KW-1185">Reference proteome</keyword>
<gene>
    <name evidence="13" type="ORF">HPS55_03145</name>
</gene>
<evidence type="ECO:0000256" key="11">
    <source>
        <dbReference type="SAM" id="SignalP"/>
    </source>
</evidence>
<comment type="caution">
    <text evidence="13">The sequence shown here is derived from an EMBL/GenBank/DDBJ whole genome shotgun (WGS) entry which is preliminary data.</text>
</comment>
<evidence type="ECO:0000256" key="9">
    <source>
        <dbReference type="ARBA" id="ARBA00023316"/>
    </source>
</evidence>
<keyword evidence="13" id="KW-0378">Hydrolase</keyword>
<keyword evidence="5" id="KW-0735">Signal-anchor</keyword>
<evidence type="ECO:0000256" key="7">
    <source>
        <dbReference type="ARBA" id="ARBA00023136"/>
    </source>
</evidence>
<evidence type="ECO:0000256" key="6">
    <source>
        <dbReference type="ARBA" id="ARBA00022989"/>
    </source>
</evidence>
<dbReference type="Proteomes" id="UP001193734">
    <property type="component" value="Unassembled WGS sequence"/>
</dbReference>
<keyword evidence="8" id="KW-0325">Glycoprotein</keyword>
<evidence type="ECO:0000256" key="8">
    <source>
        <dbReference type="ARBA" id="ARBA00023180"/>
    </source>
</evidence>
<organism evidence="13 14">
    <name type="scientific">Xylanibacter rodentium</name>
    <dbReference type="NCBI Taxonomy" id="2736289"/>
    <lineage>
        <taxon>Bacteria</taxon>
        <taxon>Pseudomonadati</taxon>
        <taxon>Bacteroidota</taxon>
        <taxon>Bacteroidia</taxon>
        <taxon>Bacteroidales</taxon>
        <taxon>Prevotellaceae</taxon>
        <taxon>Xylanibacter</taxon>
    </lineage>
</organism>
<sequence length="1090" mass="120681">MNISSKYFLPVLFTMALPLTAGAQAVDVVPDGYTLIWGDEFDTDRLNENIWNIEVNGNGGGNQELQYYRRENVTMGVDPKSGEQCLVITSRRENYMGRSFTSGRVTSQNKAAFKHGIIQARIKFPRTADGLWPAYWMMGNDMNKYGWPRCGEMDIVELGHANGIKDGTQDRYFGGTLHYGLDASSENHQQLSFEYLAPEDNPITNDEYHIITVEWDESNLSMYYDLEAFTAAKKRKARYFTTSVEYSDAELAPGHYFQKPFFFLFNLAVGGWYPGILDPSGITALPNAGDEARMYVDWVRVYQADSDEEAQFLYVDENGDRQTNIPEEPEPDPEPDNKTELSGFATKAIDADGQLAFDFSDISDAVLISTSDGVRGNLYSAGATVVDYNVNGTNRNLYIWEDEWNPGNQTYVAVSRTGENNSFGWAEGYNKFTVTNVGWSGLGFNISGEDISMIDDTYWLHFGMRATDRVMHTSHTMTVGNARFMVGNSDGKLATIGDFKRDGEWYFFDIPVKALRQFAASLFGNGTADYTGDIITFSSGGMTDAELCFDNIFFYKSKTKEIPSYTDTGANLGRYGYKSLDSAGQPVFSFAGVTDIVPLVLSGDTWESLTAGGTYAEGESLIKREHDNSEQGGRNNFFVWGDPQTMTVSQVPDVPNSFGRIPYGGFSAFSSAQNPGWNGAGWASIAGQGNNPAPKDLCMIDDSYYLHLSLRSDAAVGHVPIMVRLGSKDEDAALVFGKYSDKPIFADFNRDGEWYSFDIPVTELKKYGALWNEAPQMGGLEAYTDYALCFYTMPTFYTGSSFSIDNVFFYKTYQTPETSELGEYTTKSLDADGKSYFDFAGKDFIIFSTNGSVTEKMKQDDTESILLDCRDGVGGNKFNNWADGNTYMPGTQSGSISDSFGGDEGWIDLVTNGGWTGAGFINNDGVDLTLLDEGNWHLHFAMRGTDACNHQIGFAESKFTIGTTIFGNGAPVLGNYRRDGEWYSFDIPFSVIRSLNTNLFPDNNGGQASYRGNLIWFMSGGGYGDEIQLDNIFMWRDKNSVSAIENVKTAGHNVLSAGIFDIAGRKVSGMSRPGLYIVRTADGVKKVVVK</sequence>
<dbReference type="CDD" id="cd08023">
    <property type="entry name" value="GH16_laminarinase_like"/>
    <property type="match status" value="1"/>
</dbReference>
<evidence type="ECO:0000256" key="4">
    <source>
        <dbReference type="ARBA" id="ARBA00022692"/>
    </source>
</evidence>
<proteinExistence type="inferred from homology"/>
<evidence type="ECO:0000256" key="10">
    <source>
        <dbReference type="SAM" id="MobiDB-lite"/>
    </source>
</evidence>
<feature type="region of interest" description="Disordered" evidence="10">
    <location>
        <begin position="316"/>
        <end position="340"/>
    </location>
</feature>
<comment type="similarity">
    <text evidence="3">Belongs to the SKN1/KRE6 family.</text>
</comment>
<dbReference type="SUPFAM" id="SSF49899">
    <property type="entry name" value="Concanavalin A-like lectins/glucanases"/>
    <property type="match status" value="1"/>
</dbReference>
<keyword evidence="6" id="KW-1133">Transmembrane helix</keyword>
<feature type="signal peptide" evidence="11">
    <location>
        <begin position="1"/>
        <end position="23"/>
    </location>
</feature>
<dbReference type="Gene3D" id="2.60.120.200">
    <property type="match status" value="1"/>
</dbReference>
<comment type="similarity">
    <text evidence="2">Belongs to the glycosyl hydrolase 16 family.</text>
</comment>
<dbReference type="InterPro" id="IPR005629">
    <property type="entry name" value="Skn1/Kre6/Sbg1"/>
</dbReference>
<name>A0ABX2ARR8_9BACT</name>
<dbReference type="PANTHER" id="PTHR10963:SF55">
    <property type="entry name" value="GLYCOSIDE HYDROLASE FAMILY 16 PROTEIN"/>
    <property type="match status" value="1"/>
</dbReference>
<feature type="chain" id="PRO_5046011194" evidence="11">
    <location>
        <begin position="24"/>
        <end position="1090"/>
    </location>
</feature>
<comment type="subcellular location">
    <subcellularLocation>
        <location evidence="1">Membrane</location>
        <topology evidence="1">Single-pass type II membrane protein</topology>
    </subcellularLocation>
</comment>
<evidence type="ECO:0000313" key="13">
    <source>
        <dbReference type="EMBL" id="NPE13329.1"/>
    </source>
</evidence>
<protein>
    <submittedName>
        <fullName evidence="13">Glycoside hydrolase family 16 protein</fullName>
    </submittedName>
</protein>
<dbReference type="GeneID" id="82156754"/>
<dbReference type="InterPro" id="IPR013320">
    <property type="entry name" value="ConA-like_dom_sf"/>
</dbReference>
<dbReference type="RefSeq" id="WP_172175914.1">
    <property type="nucleotide sequence ID" value="NZ_CASGKG010000014.1"/>
</dbReference>
<dbReference type="PROSITE" id="PS51762">
    <property type="entry name" value="GH16_2"/>
    <property type="match status" value="1"/>
</dbReference>
<feature type="domain" description="GH16" evidence="12">
    <location>
        <begin position="35"/>
        <end position="307"/>
    </location>
</feature>
<evidence type="ECO:0000256" key="3">
    <source>
        <dbReference type="ARBA" id="ARBA00010962"/>
    </source>
</evidence>
<dbReference type="InterPro" id="IPR000757">
    <property type="entry name" value="Beta-glucanase-like"/>
</dbReference>
<keyword evidence="7" id="KW-0472">Membrane</keyword>
<evidence type="ECO:0000313" key="14">
    <source>
        <dbReference type="Proteomes" id="UP001193734"/>
    </source>
</evidence>
<evidence type="ECO:0000256" key="5">
    <source>
        <dbReference type="ARBA" id="ARBA00022968"/>
    </source>
</evidence>